<dbReference type="CDD" id="cd06225">
    <property type="entry name" value="HAMP"/>
    <property type="match status" value="1"/>
</dbReference>
<evidence type="ECO:0000256" key="1">
    <source>
        <dbReference type="ARBA" id="ARBA00004370"/>
    </source>
</evidence>
<dbReference type="AlphaFoldDB" id="A0A8J8SFH7"/>
<dbReference type="Pfam" id="PF02518">
    <property type="entry name" value="HATPase_c"/>
    <property type="match status" value="1"/>
</dbReference>
<evidence type="ECO:0000313" key="7">
    <source>
        <dbReference type="EMBL" id="QUI21596.1"/>
    </source>
</evidence>
<dbReference type="SUPFAM" id="SSF55874">
    <property type="entry name" value="ATPase domain of HSP90 chaperone/DNA topoisomerase II/histidine kinase"/>
    <property type="match status" value="1"/>
</dbReference>
<accession>A0A8J8SFH7</accession>
<evidence type="ECO:0000256" key="2">
    <source>
        <dbReference type="ARBA" id="ARBA00022553"/>
    </source>
</evidence>
<dbReference type="RefSeq" id="WP_212697066.1">
    <property type="nucleotide sequence ID" value="NZ_CP058649.1"/>
</dbReference>
<gene>
    <name evidence="7" type="ORF">HZI73_04500</name>
</gene>
<evidence type="ECO:0000256" key="5">
    <source>
        <dbReference type="SAM" id="Phobius"/>
    </source>
</evidence>
<keyword evidence="8" id="KW-1185">Reference proteome</keyword>
<dbReference type="PANTHER" id="PTHR34220">
    <property type="entry name" value="SENSOR HISTIDINE KINASE YPDA"/>
    <property type="match status" value="1"/>
</dbReference>
<feature type="transmembrane region" description="Helical" evidence="5">
    <location>
        <begin position="29"/>
        <end position="48"/>
    </location>
</feature>
<dbReference type="InterPro" id="IPR003594">
    <property type="entry name" value="HATPase_dom"/>
</dbReference>
<dbReference type="InterPro" id="IPR050640">
    <property type="entry name" value="Bact_2-comp_sensor_kinase"/>
</dbReference>
<sequence length="612" mass="70318">MLKNMKKVYANTISRIKIAFVHMKIRTKFLLVFFIIMLASVSLIIFVVTKLSEKVFTDYSVDLTSELANQIILNVDNRVNEIEELAYTITQSSGIKEILYESLNGIELYEKKLVEQKVNAILNGYMMDTKYVDSIMIVSMDDDYYWWHDDSTYGSEYEEDVQLHYELFIKDKIPKDNSSSWNESPLYGDEIYLARTIIDEENINMKLGNILITFSNAALTEVATNKDLLVNTDNIAIIGKDDFLFFGTELISRRLYYKLVDSGDYLPKAVNQLFIKLNGIRYLIVENELQEKDWKVFIMIPQTGFDKGITFIQLVIYLLGIGAMVLTILIAIPISVSITKNIALLDSNMQRIEMGDFSVRIKPVSYDEIGKVSLRFNYMAGQIQNLVDQLYTTESEKRKIEQDILKAQINPHFLYNTLGSIKWMAESKGQEEISNLVTALIELLKVSIKQTGIYITLKKELDYIRNYMSIQLASLDGDILVKYMIEPDIEDVYVLNFMLQPIIENAIFHGLELRKGGNEITIKAYKEDRNLIIKVNDNGKGMTENKMKEILSSDITQRYSGLNSIGVKNVNERLKFYFGETYGLYYESEIGVGTTATFILPLKRSLEEGHND</sequence>
<dbReference type="Gene3D" id="6.10.340.10">
    <property type="match status" value="1"/>
</dbReference>
<keyword evidence="5" id="KW-0472">Membrane</keyword>
<dbReference type="SMART" id="SM00304">
    <property type="entry name" value="HAMP"/>
    <property type="match status" value="1"/>
</dbReference>
<dbReference type="InterPro" id="IPR010559">
    <property type="entry name" value="Sig_transdc_His_kin_internal"/>
</dbReference>
<dbReference type="Pfam" id="PF06580">
    <property type="entry name" value="His_kinase"/>
    <property type="match status" value="1"/>
</dbReference>
<dbReference type="InterPro" id="IPR036890">
    <property type="entry name" value="HATPase_C_sf"/>
</dbReference>
<organism evidence="7 8">
    <name type="scientific">Vallitalea pronyensis</name>
    <dbReference type="NCBI Taxonomy" id="1348613"/>
    <lineage>
        <taxon>Bacteria</taxon>
        <taxon>Bacillati</taxon>
        <taxon>Bacillota</taxon>
        <taxon>Clostridia</taxon>
        <taxon>Lachnospirales</taxon>
        <taxon>Vallitaleaceae</taxon>
        <taxon>Vallitalea</taxon>
    </lineage>
</organism>
<dbReference type="Proteomes" id="UP000683246">
    <property type="component" value="Chromosome"/>
</dbReference>
<evidence type="ECO:0000256" key="4">
    <source>
        <dbReference type="ARBA" id="ARBA00022777"/>
    </source>
</evidence>
<feature type="domain" description="HAMP" evidence="6">
    <location>
        <begin position="336"/>
        <end position="388"/>
    </location>
</feature>
<dbReference type="SUPFAM" id="SSF158472">
    <property type="entry name" value="HAMP domain-like"/>
    <property type="match status" value="1"/>
</dbReference>
<name>A0A8J8SFH7_9FIRM</name>
<dbReference type="PROSITE" id="PS50885">
    <property type="entry name" value="HAMP"/>
    <property type="match status" value="1"/>
</dbReference>
<feature type="transmembrane region" description="Helical" evidence="5">
    <location>
        <begin position="311"/>
        <end position="332"/>
    </location>
</feature>
<dbReference type="SMART" id="SM00387">
    <property type="entry name" value="HATPase_c"/>
    <property type="match status" value="1"/>
</dbReference>
<dbReference type="EMBL" id="CP058649">
    <property type="protein sequence ID" value="QUI21596.1"/>
    <property type="molecule type" value="Genomic_DNA"/>
</dbReference>
<evidence type="ECO:0000313" key="8">
    <source>
        <dbReference type="Proteomes" id="UP000683246"/>
    </source>
</evidence>
<dbReference type="GO" id="GO:0016020">
    <property type="term" value="C:membrane"/>
    <property type="evidence" value="ECO:0007669"/>
    <property type="project" value="UniProtKB-SubCell"/>
</dbReference>
<proteinExistence type="predicted"/>
<comment type="subcellular location">
    <subcellularLocation>
        <location evidence="1">Membrane</location>
    </subcellularLocation>
</comment>
<evidence type="ECO:0000259" key="6">
    <source>
        <dbReference type="PROSITE" id="PS50885"/>
    </source>
</evidence>
<dbReference type="KEGG" id="vpy:HZI73_04500"/>
<keyword evidence="5" id="KW-1133">Transmembrane helix</keyword>
<keyword evidence="4 7" id="KW-0418">Kinase</keyword>
<keyword evidence="2" id="KW-0597">Phosphoprotein</keyword>
<dbReference type="GO" id="GO:0000155">
    <property type="term" value="F:phosphorelay sensor kinase activity"/>
    <property type="evidence" value="ECO:0007669"/>
    <property type="project" value="InterPro"/>
</dbReference>
<dbReference type="PANTHER" id="PTHR34220:SF7">
    <property type="entry name" value="SENSOR HISTIDINE KINASE YPDA"/>
    <property type="match status" value="1"/>
</dbReference>
<protein>
    <submittedName>
        <fullName evidence="7">Histidine kinase</fullName>
    </submittedName>
</protein>
<keyword evidence="3" id="KW-0808">Transferase</keyword>
<dbReference type="Gene3D" id="3.30.565.10">
    <property type="entry name" value="Histidine kinase-like ATPase, C-terminal domain"/>
    <property type="match status" value="1"/>
</dbReference>
<evidence type="ECO:0000256" key="3">
    <source>
        <dbReference type="ARBA" id="ARBA00022679"/>
    </source>
</evidence>
<dbReference type="InterPro" id="IPR003660">
    <property type="entry name" value="HAMP_dom"/>
</dbReference>
<reference evidence="7" key="1">
    <citation type="submission" date="2020-07" db="EMBL/GenBank/DDBJ databases">
        <title>Vallitalea pronyensis genome.</title>
        <authorList>
            <person name="Postec A."/>
        </authorList>
    </citation>
    <scope>NUCLEOTIDE SEQUENCE</scope>
    <source>
        <strain evidence="7">FatNI3</strain>
    </source>
</reference>
<keyword evidence="5" id="KW-0812">Transmembrane</keyword>